<evidence type="ECO:0000313" key="4">
    <source>
        <dbReference type="Proteomes" id="UP000201566"/>
    </source>
</evidence>
<evidence type="ECO:0000256" key="1">
    <source>
        <dbReference type="SAM" id="MobiDB-lite"/>
    </source>
</evidence>
<reference evidence="3 4" key="1">
    <citation type="journal article" date="2013" name="Science">
        <title>Pandoraviruses: amoeba viruses with genomes up to 2.5 Mb reaching that of parasitic eukaryotes.</title>
        <authorList>
            <person name="Philippe N."/>
            <person name="Legendre M."/>
            <person name="Doutre G."/>
            <person name="Coute Y."/>
            <person name="Poirot O."/>
            <person name="Lescot M."/>
            <person name="Arslan D."/>
            <person name="Seltzer V."/>
            <person name="Bertaux L."/>
            <person name="Bruley C."/>
            <person name="Garin J."/>
            <person name="Claverie J.M."/>
            <person name="Abergel C."/>
        </authorList>
    </citation>
    <scope>NUCLEOTIDE SEQUENCE [LARGE SCALE GENOMIC DNA]</scope>
    <source>
        <strain evidence="3">Melbourne</strain>
    </source>
</reference>
<protein>
    <recommendedName>
        <fullName evidence="2">F-box domain-containing protein</fullName>
    </recommendedName>
</protein>
<evidence type="ECO:0000259" key="2">
    <source>
        <dbReference type="Pfam" id="PF12937"/>
    </source>
</evidence>
<dbReference type="GeneID" id="16512884"/>
<dbReference type="Proteomes" id="UP000201566">
    <property type="component" value="Segment"/>
</dbReference>
<dbReference type="EMBL" id="KC977570">
    <property type="protein sequence ID" value="AGO82271.2"/>
    <property type="molecule type" value="Genomic_DNA"/>
</dbReference>
<evidence type="ECO:0000313" key="3">
    <source>
        <dbReference type="EMBL" id="AGO82271.2"/>
    </source>
</evidence>
<feature type="region of interest" description="Disordered" evidence="1">
    <location>
        <begin position="1"/>
        <end position="30"/>
    </location>
</feature>
<proteinExistence type="predicted"/>
<sequence length="302" mass="32446">MAATTTTTTTTTTTKMDDLGQGPGEDPINRLPDEILAHILKALPDGLIEVAARACRRWRAAAIALADVGGTRGPLTGRMGLRRETINHAAGGGHKTLVVWLREVEQSPWSEDTAVAALRAGHHDLFEHVIAAGGTDVLGPRLAAASVAYGGTKLLERLEQMGCPVDGWTLMVAAAVLPLDAMRPLLEWRYAAAAHFVAALLRRTDVLGMLCDHLGMVKFTLALRAVLDPVVIEYMRDYQGVRITMSNQDSDRLCDALAERGAGLSACVLVDLLLDLQREGHVAMHMYRWLAACIGSPEASGV</sequence>
<dbReference type="InterPro" id="IPR001810">
    <property type="entry name" value="F-box_dom"/>
</dbReference>
<gene>
    <name evidence="3" type="ORF">pdul_cds_289</name>
</gene>
<feature type="compositionally biased region" description="Low complexity" evidence="1">
    <location>
        <begin position="1"/>
        <end position="14"/>
    </location>
</feature>
<dbReference type="RefSeq" id="YP_008318940.2">
    <property type="nucleotide sequence ID" value="NC_021858.1"/>
</dbReference>
<organism evidence="3 4">
    <name type="scientific">Pandoravirus dulcis</name>
    <dbReference type="NCBI Taxonomy" id="1349409"/>
    <lineage>
        <taxon>Viruses</taxon>
        <taxon>Pandoravirus</taxon>
    </lineage>
</organism>
<dbReference type="KEGG" id="vg:16512884"/>
<dbReference type="Gene3D" id="1.20.1280.50">
    <property type="match status" value="1"/>
</dbReference>
<accession>S4VVZ7</accession>
<feature type="domain" description="F-box" evidence="2">
    <location>
        <begin position="28"/>
        <end position="62"/>
    </location>
</feature>
<name>S4VVZ7_9VIRU</name>
<dbReference type="Pfam" id="PF12937">
    <property type="entry name" value="F-box-like"/>
    <property type="match status" value="1"/>
</dbReference>
<dbReference type="SUPFAM" id="SSF81383">
    <property type="entry name" value="F-box domain"/>
    <property type="match status" value="1"/>
</dbReference>
<dbReference type="InterPro" id="IPR036047">
    <property type="entry name" value="F-box-like_dom_sf"/>
</dbReference>